<feature type="region of interest" description="Disordered" evidence="1">
    <location>
        <begin position="577"/>
        <end position="607"/>
    </location>
</feature>
<dbReference type="CDD" id="cd00063">
    <property type="entry name" value="FN3"/>
    <property type="match status" value="1"/>
</dbReference>
<dbReference type="Ensembl" id="ENSGEVT00005031846.1">
    <property type="protein sequence ID" value="ENSGEVP00005030319.1"/>
    <property type="gene ID" value="ENSGEVG00005021174.1"/>
</dbReference>
<feature type="region of interest" description="Disordered" evidence="1">
    <location>
        <begin position="1"/>
        <end position="70"/>
    </location>
</feature>
<evidence type="ECO:0000259" key="3">
    <source>
        <dbReference type="PROSITE" id="PS50853"/>
    </source>
</evidence>
<sequence length="607" mass="67174">MHRAGSCAGRTKPEGQENGQNQNLVQTPLRAGVNHAHQERCRKASQSSRSSHVLFSHERPNPSQPQNQAWSSLALWQPSVPLSPPRNVTLLSKDFGMALTWLPGEGSPPDVLYTVRYQRWQWERVQHCRNISQTTCNLTCVSDPYNKFKARVKALSAGRQSPWVESGFMEYHFDVELAPPALEVSVTESTINVSAAFPLASCVESTFIDLKYDLDFWEAGTEDKMQYYDNMKWDKVTINTREISGNYCLSARASFQVIQLKHSEFSKPMCVLLKSKGTALLGGSKGIVPLFVLLFLCTAAASILCLCKQAAKRVKRPQALDFSHFRAPGKILEKEPSEKEFFEEDLLVCMEKPALEGRRSCPSVRNHISLKASLLSLWEEEEDDDDSSSFRPYTEMPQFLKRAPNCQVASTSHQRSNSSSELDSSHFEGVSVSDLAGLGFSQLVWRRGSAKGDTSGFQDSEKSFLSESSSLGDFSLFEAQYPATNGHGQHVCQGDTFLQVTVLTEGLNGKPPAYEHRLPMSGPHNTNHQRHPYPDPIVCVALEVSQDSGQGSHGFSDFPGLLQWLVPLTLGPSKQLAPGASAMASQVQSAPVAKQRQLSAPKVPPEQ</sequence>
<evidence type="ECO:0000256" key="2">
    <source>
        <dbReference type="SAM" id="Phobius"/>
    </source>
</evidence>
<gene>
    <name evidence="4" type="primary">IFNLR1</name>
</gene>
<dbReference type="GO" id="GO:0005886">
    <property type="term" value="C:plasma membrane"/>
    <property type="evidence" value="ECO:0007669"/>
    <property type="project" value="TreeGrafter"/>
</dbReference>
<dbReference type="AlphaFoldDB" id="A0A8C4YSH7"/>
<feature type="transmembrane region" description="Helical" evidence="2">
    <location>
        <begin position="286"/>
        <end position="307"/>
    </location>
</feature>
<dbReference type="GO" id="GO:0004896">
    <property type="term" value="F:cytokine receptor activity"/>
    <property type="evidence" value="ECO:0007669"/>
    <property type="project" value="TreeGrafter"/>
</dbReference>
<dbReference type="PANTHER" id="PTHR20859:SF55">
    <property type="entry name" value="INTERFERON LAMBDA RECEPTOR 1"/>
    <property type="match status" value="1"/>
</dbReference>
<dbReference type="SUPFAM" id="SSF49265">
    <property type="entry name" value="Fibronectin type III"/>
    <property type="match status" value="2"/>
</dbReference>
<evidence type="ECO:0000313" key="4">
    <source>
        <dbReference type="Ensembl" id="ENSGEVP00005030319.1"/>
    </source>
</evidence>
<reference evidence="4" key="3">
    <citation type="submission" date="2025-09" db="UniProtKB">
        <authorList>
            <consortium name="Ensembl"/>
        </authorList>
    </citation>
    <scope>IDENTIFICATION</scope>
</reference>
<dbReference type="InterPro" id="IPR003961">
    <property type="entry name" value="FN3_dom"/>
</dbReference>
<keyword evidence="2" id="KW-0812">Transmembrane</keyword>
<keyword evidence="2" id="KW-1133">Transmembrane helix</keyword>
<name>A0A8C4YSH7_9SAUR</name>
<feature type="region of interest" description="Disordered" evidence="1">
    <location>
        <begin position="404"/>
        <end position="424"/>
    </location>
</feature>
<dbReference type="Pfam" id="PF09294">
    <property type="entry name" value="Interfer-bind"/>
    <property type="match status" value="1"/>
</dbReference>
<protein>
    <recommendedName>
        <fullName evidence="3">Fibronectin type-III domain-containing protein</fullName>
    </recommendedName>
</protein>
<organism evidence="4 5">
    <name type="scientific">Gopherus evgoodei</name>
    <name type="common">Goodes thornscrub tortoise</name>
    <dbReference type="NCBI Taxonomy" id="1825980"/>
    <lineage>
        <taxon>Eukaryota</taxon>
        <taxon>Metazoa</taxon>
        <taxon>Chordata</taxon>
        <taxon>Craniata</taxon>
        <taxon>Vertebrata</taxon>
        <taxon>Euteleostomi</taxon>
        <taxon>Archelosauria</taxon>
        <taxon>Testudinata</taxon>
        <taxon>Testudines</taxon>
        <taxon>Cryptodira</taxon>
        <taxon>Durocryptodira</taxon>
        <taxon>Testudinoidea</taxon>
        <taxon>Testudinidae</taxon>
        <taxon>Gopherus</taxon>
    </lineage>
</organism>
<evidence type="ECO:0000313" key="5">
    <source>
        <dbReference type="Proteomes" id="UP000694390"/>
    </source>
</evidence>
<feature type="compositionally biased region" description="Polar residues" evidence="1">
    <location>
        <begin position="17"/>
        <end position="26"/>
    </location>
</feature>
<feature type="compositionally biased region" description="Polar residues" evidence="1">
    <location>
        <begin position="44"/>
        <end position="53"/>
    </location>
</feature>
<keyword evidence="2" id="KW-0472">Membrane</keyword>
<accession>A0A8C4YSH7</accession>
<proteinExistence type="predicted"/>
<reference evidence="4" key="1">
    <citation type="submission" date="2019-06" db="EMBL/GenBank/DDBJ databases">
        <title>G10K-VGP Goodes thornscrub tortoise genome, primary haplotype.</title>
        <authorList>
            <person name="Murphy B."/>
            <person name="Edwards T."/>
            <person name="Rhie A."/>
            <person name="Koren S."/>
            <person name="Phillippy A."/>
            <person name="Fedrigo O."/>
            <person name="Haase B."/>
            <person name="Mountcastle J."/>
            <person name="Lewin H."/>
            <person name="Damas J."/>
            <person name="Howe K."/>
            <person name="Formenti G."/>
            <person name="Myers G."/>
            <person name="Durbin R."/>
            <person name="Jarvis E.D."/>
        </authorList>
    </citation>
    <scope>NUCLEOTIDE SEQUENCE [LARGE SCALE GENOMIC DNA]</scope>
</reference>
<dbReference type="Gene3D" id="2.60.40.10">
    <property type="entry name" value="Immunoglobulins"/>
    <property type="match status" value="2"/>
</dbReference>
<dbReference type="InterPro" id="IPR013783">
    <property type="entry name" value="Ig-like_fold"/>
</dbReference>
<dbReference type="Proteomes" id="UP000694390">
    <property type="component" value="Chromosome 20"/>
</dbReference>
<feature type="compositionally biased region" description="Polar residues" evidence="1">
    <location>
        <begin position="407"/>
        <end position="422"/>
    </location>
</feature>
<dbReference type="Pfam" id="PF01108">
    <property type="entry name" value="Tissue_fac"/>
    <property type="match status" value="1"/>
</dbReference>
<dbReference type="InterPro" id="IPR036116">
    <property type="entry name" value="FN3_sf"/>
</dbReference>
<keyword evidence="5" id="KW-1185">Reference proteome</keyword>
<dbReference type="PANTHER" id="PTHR20859">
    <property type="entry name" value="INTERFERON/INTERLEUKIN RECEPTOR"/>
    <property type="match status" value="1"/>
</dbReference>
<dbReference type="GeneTree" id="ENSGT00510000048978"/>
<evidence type="ECO:0000256" key="1">
    <source>
        <dbReference type="SAM" id="MobiDB-lite"/>
    </source>
</evidence>
<reference evidence="4" key="2">
    <citation type="submission" date="2025-08" db="UniProtKB">
        <authorList>
            <consortium name="Ensembl"/>
        </authorList>
    </citation>
    <scope>IDENTIFICATION</scope>
</reference>
<dbReference type="InterPro" id="IPR015373">
    <property type="entry name" value="Interferon/interleukin_rcp_dom"/>
</dbReference>
<feature type="domain" description="Fibronectin type-III" evidence="3">
    <location>
        <begin position="81"/>
        <end position="180"/>
    </location>
</feature>
<dbReference type="OrthoDB" id="10031784at2759"/>
<dbReference type="InterPro" id="IPR050650">
    <property type="entry name" value="Type-II_Cytokine-TF_Rcpt"/>
</dbReference>
<dbReference type="PROSITE" id="PS50853">
    <property type="entry name" value="FN3"/>
    <property type="match status" value="1"/>
</dbReference>